<dbReference type="Gene3D" id="2.130.10.10">
    <property type="entry name" value="YVTN repeat-like/Quinoprotein amine dehydrogenase"/>
    <property type="match status" value="3"/>
</dbReference>
<evidence type="ECO:0000313" key="8">
    <source>
        <dbReference type="Proteomes" id="UP000230066"/>
    </source>
</evidence>
<keyword evidence="2 4" id="KW-0853">WD repeat</keyword>
<proteinExistence type="inferred from homology"/>
<dbReference type="InterPro" id="IPR015943">
    <property type="entry name" value="WD40/YVTN_repeat-like_dom_sf"/>
</dbReference>
<dbReference type="SUPFAM" id="SSF50978">
    <property type="entry name" value="WD40 repeat-like"/>
    <property type="match status" value="1"/>
</dbReference>
<keyword evidence="3" id="KW-0677">Repeat</keyword>
<dbReference type="PROSITE" id="PS00678">
    <property type="entry name" value="WD_REPEATS_1"/>
    <property type="match status" value="1"/>
</dbReference>
<dbReference type="Pfam" id="PF04003">
    <property type="entry name" value="Utp12"/>
    <property type="match status" value="1"/>
</dbReference>
<gene>
    <name evidence="7" type="ORF">D915_003791</name>
</gene>
<comment type="caution">
    <text evidence="7">The sequence shown here is derived from an EMBL/GenBank/DDBJ whole genome shotgun (WGS) entry which is preliminary data.</text>
</comment>
<dbReference type="GO" id="GO:0032040">
    <property type="term" value="C:small-subunit processome"/>
    <property type="evidence" value="ECO:0007669"/>
    <property type="project" value="TreeGrafter"/>
</dbReference>
<reference evidence="7" key="1">
    <citation type="submission" date="2019-03" db="EMBL/GenBank/DDBJ databases">
        <title>Improved annotation for the trematode Fasciola hepatica.</title>
        <authorList>
            <person name="Choi Y.-J."/>
            <person name="Martin J."/>
            <person name="Mitreva M."/>
        </authorList>
    </citation>
    <scope>NUCLEOTIDE SEQUENCE [LARGE SCALE GENOMIC DNA]</scope>
</reference>
<dbReference type="GO" id="GO:0000028">
    <property type="term" value="P:ribosomal small subunit assembly"/>
    <property type="evidence" value="ECO:0007669"/>
    <property type="project" value="TreeGrafter"/>
</dbReference>
<sequence>MRLNFRFSNLFGTAYKKGNVIFTSNGNGLLSPVGNQITVFDLKRDESTTLEIKSFHDITHIAISPSLAMLIAINEIGEASLVSLISGAVISVYPLRHPVTVASFSPDGKFVAISKGHCVILFHAPCDKRLFNHLEIYRVCYGFTDDVTSIDWTSDSKVFAAGCADNTCRIFSVHKLKNLVVYGLSMHKNPIIGAFFYKDSMDLLSVSSDGEVCSWEATVRLEDLEAASQNDQEKVLFKLMKRHRHIPTTETGAQALITAVAFHKTLRLLVSGFDSGILMLHTMPEFTVISEVKLFNRPVTTLTVNISGSWIAAGSDEHGQLTVWEWRSQACYLKAESHARHMTSLAYSPDGLHLVTGGHDAKVKVWRVASGRTLVTFSDHTAAVTGVAFPASKAKVVVSASLDGTVRAHDLVRYRNFRTFTVPTRQVQFASLAVDGPGSLAAAGSLDTFEAFIWSMQTGILLTVLSGHTAPISAITFNPDISGYALEMASVSWDKTLRLWNLAGNTADEHNPSSLGNVKEVVNFAHDVLCVAYRGDGKELALALLNGDIVFYDPVEGTEKGAISGQRDLGVSQTTEQDLVTPKRSAQAKRFQTIAYSADGEHLLAAGDSKYICLYSVPDRVLLKRFEVTCNMSLGGVQEVHDRRRFLATYGSDAVQARTLEKTSLPIPASRHGEDRSSRQWRPDIRVSSIQFSPTGDAFAATTTEGVLVYSLASAGSGFGVSSHFGYSQDQPGTWLFESVGLDEQCTPQNARAALADARYGEALDIIVRLRLHDVAEEVLEGIPSDQIDYLARQCPVHQVAQFLFPFIARQLGGRSRHVEFYIHWADALLRAHALALRRSAAVWALASTKSAEQLALEKLNKDPKLQTPGLLIERGEWAACQANLIRLQTGLNRVKTNVIQRYESVDNLWHYLESVVNLKCAAMMDQNHDERSNTEASSIVVRIPDLAPSEQNSDDLIQSEADRTVPHALPKMADKKKKKKTKQGASGNEAKKPETNGKKKSRNSIKHTVEKETKCGARKSRDQGAIRAQ</sequence>
<name>A0A4E0RAB1_FASHE</name>
<dbReference type="InterPro" id="IPR001680">
    <property type="entry name" value="WD40_rpt"/>
</dbReference>
<organism evidence="7 8">
    <name type="scientific">Fasciola hepatica</name>
    <name type="common">Liver fluke</name>
    <dbReference type="NCBI Taxonomy" id="6192"/>
    <lineage>
        <taxon>Eukaryota</taxon>
        <taxon>Metazoa</taxon>
        <taxon>Spiralia</taxon>
        <taxon>Lophotrochozoa</taxon>
        <taxon>Platyhelminthes</taxon>
        <taxon>Trematoda</taxon>
        <taxon>Digenea</taxon>
        <taxon>Plagiorchiida</taxon>
        <taxon>Echinostomata</taxon>
        <taxon>Echinostomatoidea</taxon>
        <taxon>Fasciolidae</taxon>
        <taxon>Fasciola</taxon>
    </lineage>
</organism>
<dbReference type="PANTHER" id="PTHR19858">
    <property type="entry name" value="WD40 REPEAT PROTEIN"/>
    <property type="match status" value="1"/>
</dbReference>
<feature type="repeat" description="WD" evidence="4">
    <location>
        <begin position="465"/>
        <end position="502"/>
    </location>
</feature>
<dbReference type="PROSITE" id="PS50294">
    <property type="entry name" value="WD_REPEATS_REGION"/>
    <property type="match status" value="2"/>
</dbReference>
<dbReference type="AlphaFoldDB" id="A0A4E0RAB1"/>
<dbReference type="Proteomes" id="UP000230066">
    <property type="component" value="Unassembled WGS sequence"/>
</dbReference>
<feature type="domain" description="Small-subunit processome Utp12" evidence="6">
    <location>
        <begin position="774"/>
        <end position="860"/>
    </location>
</feature>
<accession>A0A4E0RAB1</accession>
<evidence type="ECO:0000313" key="7">
    <source>
        <dbReference type="EMBL" id="THD25469.1"/>
    </source>
</evidence>
<feature type="region of interest" description="Disordered" evidence="5">
    <location>
        <begin position="948"/>
        <end position="1030"/>
    </location>
</feature>
<evidence type="ECO:0000256" key="5">
    <source>
        <dbReference type="SAM" id="MobiDB-lite"/>
    </source>
</evidence>
<evidence type="ECO:0000259" key="6">
    <source>
        <dbReference type="Pfam" id="PF04003"/>
    </source>
</evidence>
<keyword evidence="8" id="KW-1185">Reference proteome</keyword>
<dbReference type="PANTHER" id="PTHR19858:SF0">
    <property type="entry name" value="PERIODIC TRYPTOPHAN PROTEIN 2 HOMOLOG"/>
    <property type="match status" value="1"/>
</dbReference>
<dbReference type="SUPFAM" id="SSF63829">
    <property type="entry name" value="Calcium-dependent phosphotriesterase"/>
    <property type="match status" value="1"/>
</dbReference>
<protein>
    <submittedName>
        <fullName evidence="7">WD40-repeat-containing subunit of the 18S rRNA processing complex</fullName>
    </submittedName>
</protein>
<dbReference type="InterPro" id="IPR036322">
    <property type="entry name" value="WD40_repeat_dom_sf"/>
</dbReference>
<dbReference type="SMART" id="SM00320">
    <property type="entry name" value="WD40"/>
    <property type="match status" value="12"/>
</dbReference>
<evidence type="ECO:0000256" key="2">
    <source>
        <dbReference type="ARBA" id="ARBA00022574"/>
    </source>
</evidence>
<dbReference type="GO" id="GO:0034388">
    <property type="term" value="C:Pwp2p-containing subcomplex of 90S preribosome"/>
    <property type="evidence" value="ECO:0007669"/>
    <property type="project" value="TreeGrafter"/>
</dbReference>
<evidence type="ECO:0000256" key="4">
    <source>
        <dbReference type="PROSITE-ProRule" id="PRU00221"/>
    </source>
</evidence>
<dbReference type="InterPro" id="IPR019775">
    <property type="entry name" value="WD40_repeat_CS"/>
</dbReference>
<comment type="similarity">
    <text evidence="1">Belongs to the WD repeat PWP2 family.</text>
</comment>
<dbReference type="GO" id="GO:0000462">
    <property type="term" value="P:maturation of SSU-rRNA from tricistronic rRNA transcript (SSU-rRNA, 5.8S rRNA, LSU-rRNA)"/>
    <property type="evidence" value="ECO:0007669"/>
    <property type="project" value="TreeGrafter"/>
</dbReference>
<dbReference type="EMBL" id="JXXN02001129">
    <property type="protein sequence ID" value="THD25469.1"/>
    <property type="molecule type" value="Genomic_DNA"/>
</dbReference>
<evidence type="ECO:0000256" key="1">
    <source>
        <dbReference type="ARBA" id="ARBA00010226"/>
    </source>
</evidence>
<dbReference type="Pfam" id="PF00400">
    <property type="entry name" value="WD40"/>
    <property type="match status" value="4"/>
</dbReference>
<dbReference type="PROSITE" id="PS50082">
    <property type="entry name" value="WD_REPEATS_2"/>
    <property type="match status" value="2"/>
</dbReference>
<dbReference type="SUPFAM" id="SSF82171">
    <property type="entry name" value="DPP6 N-terminal domain-like"/>
    <property type="match status" value="1"/>
</dbReference>
<dbReference type="CDD" id="cd00200">
    <property type="entry name" value="WD40"/>
    <property type="match status" value="1"/>
</dbReference>
<dbReference type="InterPro" id="IPR007148">
    <property type="entry name" value="SSU_processome_Utp12"/>
</dbReference>
<feature type="repeat" description="WD" evidence="4">
    <location>
        <begin position="335"/>
        <end position="376"/>
    </location>
</feature>
<dbReference type="InterPro" id="IPR027145">
    <property type="entry name" value="PWP2"/>
</dbReference>
<evidence type="ECO:0000256" key="3">
    <source>
        <dbReference type="ARBA" id="ARBA00022737"/>
    </source>
</evidence>
<feature type="compositionally biased region" description="Basic and acidic residues" evidence="5">
    <location>
        <begin position="1008"/>
        <end position="1030"/>
    </location>
</feature>